<dbReference type="Proteomes" id="UP001454036">
    <property type="component" value="Unassembled WGS sequence"/>
</dbReference>
<evidence type="ECO:0000313" key="3">
    <source>
        <dbReference type="Proteomes" id="UP001454036"/>
    </source>
</evidence>
<dbReference type="EMBL" id="BAABME010002924">
    <property type="protein sequence ID" value="GAA0156684.1"/>
    <property type="molecule type" value="Genomic_DNA"/>
</dbReference>
<dbReference type="InterPro" id="IPR027417">
    <property type="entry name" value="P-loop_NTPase"/>
</dbReference>
<dbReference type="InterPro" id="IPR052796">
    <property type="entry name" value="Nod_factor_sulfotransferase"/>
</dbReference>
<sequence>MEARDLAGIKIPKSSPLVIKMVVLFILMICGIYVLSVFTNQTTDITESNLLGVKLFDESCVAPNVEEEEIPYIHFPKPQTFSREECRCNPVRNFAIVSMQRSGSGWFETLLNSHTNLSSNGELMGSSERRANVSALYSTLDKVYNLDWFSSASKNECTAAVGFKWMLNQGLMKYHEEIANYCKRYDVHLIFIFRSNLLSRRISVLANSYDKEAKLLNGTHKSHTHSLEEAEILARFKPTINTSVLIQSLNSDKRAIMRALEYFKSTRHILLYYEDVVKNRTKLVDVQKFLGLPVQELRSGQVKIHKGHLSQRVENWENVQKALKGTSYEAFLDKDLRL</sequence>
<proteinExistence type="predicted"/>
<dbReference type="PANTHER" id="PTHR32175">
    <property type="entry name" value="PROTEIN, PUTATIVE, EXPRESSED-RELATED"/>
    <property type="match status" value="1"/>
</dbReference>
<dbReference type="Gene3D" id="3.40.50.300">
    <property type="entry name" value="P-loop containing nucleotide triphosphate hydrolases"/>
    <property type="match status" value="1"/>
</dbReference>
<keyword evidence="1" id="KW-1133">Transmembrane helix</keyword>
<evidence type="ECO:0008006" key="4">
    <source>
        <dbReference type="Google" id="ProtNLM"/>
    </source>
</evidence>
<organism evidence="2 3">
    <name type="scientific">Lithospermum erythrorhizon</name>
    <name type="common">Purple gromwell</name>
    <name type="synonym">Lithospermum officinale var. erythrorhizon</name>
    <dbReference type="NCBI Taxonomy" id="34254"/>
    <lineage>
        <taxon>Eukaryota</taxon>
        <taxon>Viridiplantae</taxon>
        <taxon>Streptophyta</taxon>
        <taxon>Embryophyta</taxon>
        <taxon>Tracheophyta</taxon>
        <taxon>Spermatophyta</taxon>
        <taxon>Magnoliopsida</taxon>
        <taxon>eudicotyledons</taxon>
        <taxon>Gunneridae</taxon>
        <taxon>Pentapetalae</taxon>
        <taxon>asterids</taxon>
        <taxon>lamiids</taxon>
        <taxon>Boraginales</taxon>
        <taxon>Boraginaceae</taxon>
        <taxon>Boraginoideae</taxon>
        <taxon>Lithospermeae</taxon>
        <taxon>Lithospermum</taxon>
    </lineage>
</organism>
<feature type="transmembrane region" description="Helical" evidence="1">
    <location>
        <begin position="21"/>
        <end position="39"/>
    </location>
</feature>
<name>A0AAV3PYY2_LITER</name>
<dbReference type="SUPFAM" id="SSF52540">
    <property type="entry name" value="P-loop containing nucleoside triphosphate hydrolases"/>
    <property type="match status" value="1"/>
</dbReference>
<comment type="caution">
    <text evidence="2">The sequence shown here is derived from an EMBL/GenBank/DDBJ whole genome shotgun (WGS) entry which is preliminary data.</text>
</comment>
<evidence type="ECO:0000313" key="2">
    <source>
        <dbReference type="EMBL" id="GAA0156684.1"/>
    </source>
</evidence>
<keyword evidence="1" id="KW-0472">Membrane</keyword>
<dbReference type="PANTHER" id="PTHR32175:SF21">
    <property type="entry name" value="SULFOTRANSFERASE"/>
    <property type="match status" value="1"/>
</dbReference>
<keyword evidence="3" id="KW-1185">Reference proteome</keyword>
<protein>
    <recommendedName>
        <fullName evidence="4">Sulfotransferase</fullName>
    </recommendedName>
</protein>
<keyword evidence="1" id="KW-0812">Transmembrane</keyword>
<evidence type="ECO:0000256" key="1">
    <source>
        <dbReference type="SAM" id="Phobius"/>
    </source>
</evidence>
<gene>
    <name evidence="2" type="ORF">LIER_14116</name>
</gene>
<reference evidence="2 3" key="1">
    <citation type="submission" date="2024-01" db="EMBL/GenBank/DDBJ databases">
        <title>The complete chloroplast genome sequence of Lithospermum erythrorhizon: insights into the phylogenetic relationship among Boraginaceae species and the maternal lineages of purple gromwells.</title>
        <authorList>
            <person name="Okada T."/>
            <person name="Watanabe K."/>
        </authorList>
    </citation>
    <scope>NUCLEOTIDE SEQUENCE [LARGE SCALE GENOMIC DNA]</scope>
</reference>
<dbReference type="AlphaFoldDB" id="A0AAV3PYY2"/>
<accession>A0AAV3PYY2</accession>